<organism evidence="2 3">
    <name type="scientific">Ophiobolus disseminans</name>
    <dbReference type="NCBI Taxonomy" id="1469910"/>
    <lineage>
        <taxon>Eukaryota</taxon>
        <taxon>Fungi</taxon>
        <taxon>Dikarya</taxon>
        <taxon>Ascomycota</taxon>
        <taxon>Pezizomycotina</taxon>
        <taxon>Dothideomycetes</taxon>
        <taxon>Pleosporomycetidae</taxon>
        <taxon>Pleosporales</taxon>
        <taxon>Pleosporineae</taxon>
        <taxon>Phaeosphaeriaceae</taxon>
        <taxon>Ophiobolus</taxon>
    </lineage>
</organism>
<reference evidence="2" key="1">
    <citation type="journal article" date="2020" name="Stud. Mycol.">
        <title>101 Dothideomycetes genomes: a test case for predicting lifestyles and emergence of pathogens.</title>
        <authorList>
            <person name="Haridas S."/>
            <person name="Albert R."/>
            <person name="Binder M."/>
            <person name="Bloem J."/>
            <person name="Labutti K."/>
            <person name="Salamov A."/>
            <person name="Andreopoulos B."/>
            <person name="Baker S."/>
            <person name="Barry K."/>
            <person name="Bills G."/>
            <person name="Bluhm B."/>
            <person name="Cannon C."/>
            <person name="Castanera R."/>
            <person name="Culley D."/>
            <person name="Daum C."/>
            <person name="Ezra D."/>
            <person name="Gonzalez J."/>
            <person name="Henrissat B."/>
            <person name="Kuo A."/>
            <person name="Liang C."/>
            <person name="Lipzen A."/>
            <person name="Lutzoni F."/>
            <person name="Magnuson J."/>
            <person name="Mondo S."/>
            <person name="Nolan M."/>
            <person name="Ohm R."/>
            <person name="Pangilinan J."/>
            <person name="Park H.-J."/>
            <person name="Ramirez L."/>
            <person name="Alfaro M."/>
            <person name="Sun H."/>
            <person name="Tritt A."/>
            <person name="Yoshinaga Y."/>
            <person name="Zwiers L.-H."/>
            <person name="Turgeon B."/>
            <person name="Goodwin S."/>
            <person name="Spatafora J."/>
            <person name="Crous P."/>
            <person name="Grigoriev I."/>
        </authorList>
    </citation>
    <scope>NUCLEOTIDE SEQUENCE</scope>
    <source>
        <strain evidence="2">CBS 113818</strain>
    </source>
</reference>
<evidence type="ECO:0000313" key="3">
    <source>
        <dbReference type="Proteomes" id="UP000799424"/>
    </source>
</evidence>
<sequence>MPRPTSSLAMVTQPGHRISSSSTVEETAQVIASARGGLSPLVTMLPPRPLFVQPNQEPIILEPGEPPRLNTLVLLQSTITTDRSRLLESSAAAVEHDNMQYPAPTPAPDFAAFTFINEVITANSASQIVIKSQTLKPGGTITIEGTVLSLDIDASYVVINTTSTMSLGTGNPKPGDPIPRNEVTLVFGGTTVTQPNGHIDIFGDTTTIVPAHSNHHVKDPYTLVISGTTSTLQNGQITVLGGFTTIVSSSVAQFTAQITLSVGDMTSTLPDGRVALYGATETVIPAIVTPGAKSLTLTYGGRTVTRGHGRVSVEGGTVTVVKLSGVAMTAGGSGEGAGQSLDIGRGPTAQGDGVGGGGKGTSLVNGGGKITSVWKGVYVTSWVLVVVLGLMP</sequence>
<dbReference type="EMBL" id="MU006232">
    <property type="protein sequence ID" value="KAF2823248.1"/>
    <property type="molecule type" value="Genomic_DNA"/>
</dbReference>
<proteinExistence type="predicted"/>
<feature type="region of interest" description="Disordered" evidence="1">
    <location>
        <begin position="332"/>
        <end position="360"/>
    </location>
</feature>
<evidence type="ECO:0000256" key="1">
    <source>
        <dbReference type="SAM" id="MobiDB-lite"/>
    </source>
</evidence>
<gene>
    <name evidence="2" type="ORF">CC86DRAFT_409173</name>
</gene>
<name>A0A6A6ZQZ1_9PLEO</name>
<dbReference type="Proteomes" id="UP000799424">
    <property type="component" value="Unassembled WGS sequence"/>
</dbReference>
<accession>A0A6A6ZQZ1</accession>
<keyword evidence="3" id="KW-1185">Reference proteome</keyword>
<dbReference type="AlphaFoldDB" id="A0A6A6ZQZ1"/>
<evidence type="ECO:0000313" key="2">
    <source>
        <dbReference type="EMBL" id="KAF2823248.1"/>
    </source>
</evidence>
<dbReference type="OrthoDB" id="3642826at2759"/>
<protein>
    <submittedName>
        <fullName evidence="2">Uncharacterized protein</fullName>
    </submittedName>
</protein>